<gene>
    <name evidence="4" type="ORF">BD289DRAFT_247756</name>
</gene>
<feature type="transmembrane region" description="Helical" evidence="1">
    <location>
        <begin position="74"/>
        <end position="92"/>
    </location>
</feature>
<name>A0A2T3A8V8_9PEZI</name>
<dbReference type="PROSITE" id="PS51257">
    <property type="entry name" value="PROKAR_LIPOPROTEIN"/>
    <property type="match status" value="1"/>
</dbReference>
<accession>A0A2T3A8V8</accession>
<dbReference type="Proteomes" id="UP000241462">
    <property type="component" value="Unassembled WGS sequence"/>
</dbReference>
<dbReference type="InterPro" id="IPR018571">
    <property type="entry name" value="Membrane_anchor_Opy2_N"/>
</dbReference>
<proteinExistence type="predicted"/>
<evidence type="ECO:0000313" key="4">
    <source>
        <dbReference type="EMBL" id="PSR85895.1"/>
    </source>
</evidence>
<keyword evidence="5" id="KW-1185">Reference proteome</keyword>
<evidence type="ECO:0000256" key="1">
    <source>
        <dbReference type="SAM" id="Phobius"/>
    </source>
</evidence>
<dbReference type="InParanoid" id="A0A2T3A8V8"/>
<keyword evidence="1" id="KW-1133">Transmembrane helix</keyword>
<dbReference type="Pfam" id="PF09463">
    <property type="entry name" value="Opy2"/>
    <property type="match status" value="1"/>
</dbReference>
<keyword evidence="1" id="KW-0812">Transmembrane</keyword>
<dbReference type="AlphaFoldDB" id="A0A2T3A8V8"/>
<feature type="chain" id="PRO_5015560560" description="Membrane anchor Opy2 N-terminal domain-containing protein" evidence="2">
    <location>
        <begin position="32"/>
        <end position="215"/>
    </location>
</feature>
<reference evidence="4 5" key="1">
    <citation type="journal article" date="2018" name="Mycol. Prog.">
        <title>Coniella lustricola, a new species from submerged detritus.</title>
        <authorList>
            <person name="Raudabaugh D.B."/>
            <person name="Iturriaga T."/>
            <person name="Carver A."/>
            <person name="Mondo S."/>
            <person name="Pangilinan J."/>
            <person name="Lipzen A."/>
            <person name="He G."/>
            <person name="Amirebrahimi M."/>
            <person name="Grigoriev I.V."/>
            <person name="Miller A.N."/>
        </authorList>
    </citation>
    <scope>NUCLEOTIDE SEQUENCE [LARGE SCALE GENOMIC DNA]</scope>
    <source>
        <strain evidence="4 5">B22-T-1</strain>
    </source>
</reference>
<feature type="signal peptide" evidence="2">
    <location>
        <begin position="1"/>
        <end position="31"/>
    </location>
</feature>
<feature type="domain" description="Membrane anchor Opy2 N-terminal" evidence="3">
    <location>
        <begin position="106"/>
        <end position="141"/>
    </location>
</feature>
<protein>
    <recommendedName>
        <fullName evidence="3">Membrane anchor Opy2 N-terminal domain-containing protein</fullName>
    </recommendedName>
</protein>
<evidence type="ECO:0000259" key="3">
    <source>
        <dbReference type="Pfam" id="PF09463"/>
    </source>
</evidence>
<dbReference type="OrthoDB" id="2402916at2759"/>
<evidence type="ECO:0000256" key="2">
    <source>
        <dbReference type="SAM" id="SignalP"/>
    </source>
</evidence>
<sequence>MRRNLCSRLISALSLAMSSLWTFACCFKVLGSNINCFPRFQHTCDFQSSGQTLLDVLILHCLMGTQDKMVGKSLAMHFFYMLFLLLGSLVHAERAHSALTPRQTGCVECSSGAPICPTCPSNSVCQVTVPLDCTSCPVAYCADLSGTLTQSAISSSDRVATRTATVIVTSTVWAASKSSASEPTAFKTTSQWWSSLRLLLPTLGVAIFMARVLHV</sequence>
<keyword evidence="1" id="KW-0472">Membrane</keyword>
<keyword evidence="2" id="KW-0732">Signal</keyword>
<evidence type="ECO:0000313" key="5">
    <source>
        <dbReference type="Proteomes" id="UP000241462"/>
    </source>
</evidence>
<dbReference type="STRING" id="2025994.A0A2T3A8V8"/>
<organism evidence="4 5">
    <name type="scientific">Coniella lustricola</name>
    <dbReference type="NCBI Taxonomy" id="2025994"/>
    <lineage>
        <taxon>Eukaryota</taxon>
        <taxon>Fungi</taxon>
        <taxon>Dikarya</taxon>
        <taxon>Ascomycota</taxon>
        <taxon>Pezizomycotina</taxon>
        <taxon>Sordariomycetes</taxon>
        <taxon>Sordariomycetidae</taxon>
        <taxon>Diaporthales</taxon>
        <taxon>Schizoparmaceae</taxon>
        <taxon>Coniella</taxon>
    </lineage>
</organism>
<dbReference type="EMBL" id="KZ678436">
    <property type="protein sequence ID" value="PSR85895.1"/>
    <property type="molecule type" value="Genomic_DNA"/>
</dbReference>